<name>A0A1H8WHH8_9BRAD</name>
<sequence>MWQFGPIHNQRGSYNSAEHESLRAVVRSVIVHGGRTSGCALSAVLLGQKFPAATQPVGSSHLTPEEAREMRRVVEALLPPVDLIQ</sequence>
<protein>
    <submittedName>
        <fullName evidence="1">Uncharacterized protein</fullName>
    </submittedName>
</protein>
<organism evidence="1 2">
    <name type="scientific">Rhodopseudomonas pseudopalustris</name>
    <dbReference type="NCBI Taxonomy" id="1513892"/>
    <lineage>
        <taxon>Bacteria</taxon>
        <taxon>Pseudomonadati</taxon>
        <taxon>Pseudomonadota</taxon>
        <taxon>Alphaproteobacteria</taxon>
        <taxon>Hyphomicrobiales</taxon>
        <taxon>Nitrobacteraceae</taxon>
        <taxon>Rhodopseudomonas</taxon>
    </lineage>
</organism>
<evidence type="ECO:0000313" key="2">
    <source>
        <dbReference type="Proteomes" id="UP000199615"/>
    </source>
</evidence>
<dbReference type="EMBL" id="FODT01000012">
    <property type="protein sequence ID" value="SEP27092.1"/>
    <property type="molecule type" value="Genomic_DNA"/>
</dbReference>
<dbReference type="AlphaFoldDB" id="A0A1H8WHH8"/>
<gene>
    <name evidence="1" type="ORF">SAMN05444123_11298</name>
</gene>
<reference evidence="2" key="1">
    <citation type="submission" date="2016-10" db="EMBL/GenBank/DDBJ databases">
        <authorList>
            <person name="Varghese N."/>
            <person name="Submissions S."/>
        </authorList>
    </citation>
    <scope>NUCLEOTIDE SEQUENCE [LARGE SCALE GENOMIC DNA]</scope>
    <source>
        <strain evidence="2">DSM 123</strain>
    </source>
</reference>
<evidence type="ECO:0000313" key="1">
    <source>
        <dbReference type="EMBL" id="SEP27092.1"/>
    </source>
</evidence>
<accession>A0A1H8WHH8</accession>
<proteinExistence type="predicted"/>
<dbReference type="Proteomes" id="UP000199615">
    <property type="component" value="Unassembled WGS sequence"/>
</dbReference>
<keyword evidence="2" id="KW-1185">Reference proteome</keyword>